<dbReference type="EMBL" id="SOBT01000008">
    <property type="protein sequence ID" value="TDU32022.1"/>
    <property type="molecule type" value="Genomic_DNA"/>
</dbReference>
<reference evidence="2 3" key="1">
    <citation type="submission" date="2019-03" db="EMBL/GenBank/DDBJ databases">
        <title>Genomic Encyclopedia of Type Strains, Phase IV (KMG-IV): sequencing the most valuable type-strain genomes for metagenomic binning, comparative biology and taxonomic classification.</title>
        <authorList>
            <person name="Goeker M."/>
        </authorList>
    </citation>
    <scope>NUCLEOTIDE SEQUENCE [LARGE SCALE GENOMIC DNA]</scope>
    <source>
        <strain evidence="2 3">DSM 26377</strain>
    </source>
</reference>
<gene>
    <name evidence="2" type="ORF">DFR24_1410</name>
</gene>
<dbReference type="InterPro" id="IPR011990">
    <property type="entry name" value="TPR-like_helical_dom_sf"/>
</dbReference>
<protein>
    <recommendedName>
        <fullName evidence="4">Tetratricopeptide repeat protein</fullName>
    </recommendedName>
</protein>
<dbReference type="Proteomes" id="UP000295341">
    <property type="component" value="Unassembled WGS sequence"/>
</dbReference>
<proteinExistence type="predicted"/>
<accession>A0A4R7PE27</accession>
<evidence type="ECO:0008006" key="4">
    <source>
        <dbReference type="Google" id="ProtNLM"/>
    </source>
</evidence>
<dbReference type="SUPFAM" id="SSF48452">
    <property type="entry name" value="TPR-like"/>
    <property type="match status" value="1"/>
</dbReference>
<keyword evidence="3" id="KW-1185">Reference proteome</keyword>
<organism evidence="2 3">
    <name type="scientific">Panacagrimonas perspica</name>
    <dbReference type="NCBI Taxonomy" id="381431"/>
    <lineage>
        <taxon>Bacteria</taxon>
        <taxon>Pseudomonadati</taxon>
        <taxon>Pseudomonadota</taxon>
        <taxon>Gammaproteobacteria</taxon>
        <taxon>Nevskiales</taxon>
        <taxon>Nevskiaceae</taxon>
        <taxon>Panacagrimonas</taxon>
    </lineage>
</organism>
<sequence>MRRLLAFAIALLLSGGAALAAADKPKPGVLREGRQIRDLHYGDVLFHFYQDDFFNAIVGFTAARQMGRAEPHAADGELLLGGMLLSYGQHQQASQIFQALLDSGAKQEIRDRAWFFLSRVSFDRGSVDRAQDSIGRITGKLPGRLEDERRLLEAQVLMGQQRYAEAAAQLADWKGGEDWAGYARFNEGVALVRAERIDEGLKVLEIAGTTGGSSEEDRAIRDRANLALGFAAVQTERHEAARTAFRRVRLEGPWSNQALLGLGWAESAMGHYREALVPWMELQQRDLLDPSVQESMLAIPYAMMGLKAYGQAAQRYEKAIASFDVESRNLDRSIQRIHSGAMLDELFADDNPNSLGGNWQIDRLPATEETRYLVRLMSTRGFQEGLKNYRDLRFVHANLQRWSRDLGTFSDMLATRKMRYEEHLPAVRQAMERNAIDVAMERRAALVARLSTVEQTRDPISLASAREAAQWAQLQRVSQRISQLAPGPQADALRDRARVLQGVLRWNLSHDYAVRLWQTRTELARVDKALAEARTLRTSVVEAQSSEPSRLAGFGKRIDAQGPRVAALLVRTDALLARQRQELQQIAADELTLYKERLAGYSSEAHFALAQVYDRAAVKAPAP</sequence>
<feature type="signal peptide" evidence="1">
    <location>
        <begin position="1"/>
        <end position="20"/>
    </location>
</feature>
<dbReference type="AlphaFoldDB" id="A0A4R7PE27"/>
<evidence type="ECO:0000313" key="3">
    <source>
        <dbReference type="Proteomes" id="UP000295341"/>
    </source>
</evidence>
<feature type="chain" id="PRO_5030099619" description="Tetratricopeptide repeat protein" evidence="1">
    <location>
        <begin position="21"/>
        <end position="623"/>
    </location>
</feature>
<keyword evidence="1" id="KW-0732">Signal</keyword>
<evidence type="ECO:0000313" key="2">
    <source>
        <dbReference type="EMBL" id="TDU32022.1"/>
    </source>
</evidence>
<name>A0A4R7PE27_9GAMM</name>
<dbReference type="RefSeq" id="WP_162851085.1">
    <property type="nucleotide sequence ID" value="NZ_MWIN01000004.1"/>
</dbReference>
<evidence type="ECO:0000256" key="1">
    <source>
        <dbReference type="SAM" id="SignalP"/>
    </source>
</evidence>
<comment type="caution">
    <text evidence="2">The sequence shown here is derived from an EMBL/GenBank/DDBJ whole genome shotgun (WGS) entry which is preliminary data.</text>
</comment>
<dbReference type="Gene3D" id="1.25.40.10">
    <property type="entry name" value="Tetratricopeptide repeat domain"/>
    <property type="match status" value="1"/>
</dbReference>